<reference evidence="2 3" key="1">
    <citation type="submission" date="2021-06" db="EMBL/GenBank/DDBJ databases">
        <title>Caerostris extrusa draft genome.</title>
        <authorList>
            <person name="Kono N."/>
            <person name="Arakawa K."/>
        </authorList>
    </citation>
    <scope>NUCLEOTIDE SEQUENCE [LARGE SCALE GENOMIC DNA]</scope>
</reference>
<proteinExistence type="predicted"/>
<dbReference type="AlphaFoldDB" id="A0AAV4X4V6"/>
<name>A0AAV4X4V6_CAEEX</name>
<protein>
    <submittedName>
        <fullName evidence="2">Uncharacterized protein</fullName>
    </submittedName>
</protein>
<dbReference type="EMBL" id="BPLR01017145">
    <property type="protein sequence ID" value="GIY89041.1"/>
    <property type="molecule type" value="Genomic_DNA"/>
</dbReference>
<accession>A0AAV4X4V6</accession>
<dbReference type="Proteomes" id="UP001054945">
    <property type="component" value="Unassembled WGS sequence"/>
</dbReference>
<evidence type="ECO:0000313" key="3">
    <source>
        <dbReference type="Proteomes" id="UP001054945"/>
    </source>
</evidence>
<keyword evidence="3" id="KW-1185">Reference proteome</keyword>
<comment type="caution">
    <text evidence="2">The sequence shown here is derived from an EMBL/GenBank/DDBJ whole genome shotgun (WGS) entry which is preliminary data.</text>
</comment>
<evidence type="ECO:0000313" key="2">
    <source>
        <dbReference type="EMBL" id="GIY89041.1"/>
    </source>
</evidence>
<sequence>MVKLGVFKNTQMEDPCSSIHKLPDLMTATVPSDFLKGMEELCCSKTRLTLQVHPSLHDQESQHDLGSIGEQFS</sequence>
<organism evidence="2 3">
    <name type="scientific">Caerostris extrusa</name>
    <name type="common">Bark spider</name>
    <name type="synonym">Caerostris bankana</name>
    <dbReference type="NCBI Taxonomy" id="172846"/>
    <lineage>
        <taxon>Eukaryota</taxon>
        <taxon>Metazoa</taxon>
        <taxon>Ecdysozoa</taxon>
        <taxon>Arthropoda</taxon>
        <taxon>Chelicerata</taxon>
        <taxon>Arachnida</taxon>
        <taxon>Araneae</taxon>
        <taxon>Araneomorphae</taxon>
        <taxon>Entelegynae</taxon>
        <taxon>Araneoidea</taxon>
        <taxon>Araneidae</taxon>
        <taxon>Caerostris</taxon>
    </lineage>
</organism>
<feature type="region of interest" description="Disordered" evidence="1">
    <location>
        <begin position="54"/>
        <end position="73"/>
    </location>
</feature>
<evidence type="ECO:0000256" key="1">
    <source>
        <dbReference type="SAM" id="MobiDB-lite"/>
    </source>
</evidence>
<gene>
    <name evidence="2" type="ORF">CEXT_353801</name>
</gene>